<name>A0A8J2IXT0_9HEXA</name>
<evidence type="ECO:0000313" key="1">
    <source>
        <dbReference type="EMBL" id="CAG7628925.1"/>
    </source>
</evidence>
<dbReference type="AlphaFoldDB" id="A0A8J2IXT0"/>
<dbReference type="Proteomes" id="UP000708208">
    <property type="component" value="Unassembled WGS sequence"/>
</dbReference>
<protein>
    <submittedName>
        <fullName evidence="1">Uncharacterized protein</fullName>
    </submittedName>
</protein>
<proteinExistence type="predicted"/>
<accession>A0A8J2IXT0</accession>
<organism evidence="1 2">
    <name type="scientific">Allacma fusca</name>
    <dbReference type="NCBI Taxonomy" id="39272"/>
    <lineage>
        <taxon>Eukaryota</taxon>
        <taxon>Metazoa</taxon>
        <taxon>Ecdysozoa</taxon>
        <taxon>Arthropoda</taxon>
        <taxon>Hexapoda</taxon>
        <taxon>Collembola</taxon>
        <taxon>Symphypleona</taxon>
        <taxon>Sminthuridae</taxon>
        <taxon>Allacma</taxon>
    </lineage>
</organism>
<comment type="caution">
    <text evidence="1">The sequence shown here is derived from an EMBL/GenBank/DDBJ whole genome shotgun (WGS) entry which is preliminary data.</text>
</comment>
<dbReference type="EMBL" id="CAJVCH010000001">
    <property type="protein sequence ID" value="CAG7628925.1"/>
    <property type="molecule type" value="Genomic_DNA"/>
</dbReference>
<evidence type="ECO:0000313" key="2">
    <source>
        <dbReference type="Proteomes" id="UP000708208"/>
    </source>
</evidence>
<gene>
    <name evidence="1" type="ORF">AFUS01_LOCUS9</name>
</gene>
<keyword evidence="2" id="KW-1185">Reference proteome</keyword>
<sequence>MEVLDNIYGSDFPWCLVAYIVLVGVLKGLGRTCSSLGIPRNWSSLLEGKTAAECDDGRRVPEENYAESMFQRKSSLLNRAKV</sequence>
<reference evidence="1" key="1">
    <citation type="submission" date="2021-06" db="EMBL/GenBank/DDBJ databases">
        <authorList>
            <person name="Hodson N. C."/>
            <person name="Mongue J. A."/>
            <person name="Jaron S. K."/>
        </authorList>
    </citation>
    <scope>NUCLEOTIDE SEQUENCE</scope>
</reference>